<keyword evidence="9" id="KW-0547">Nucleotide-binding</keyword>
<evidence type="ECO:0000256" key="3">
    <source>
        <dbReference type="ARBA" id="ARBA00004496"/>
    </source>
</evidence>
<dbReference type="Pfam" id="PF23559">
    <property type="entry name" value="WHD_DRP"/>
    <property type="match status" value="1"/>
</dbReference>
<dbReference type="InterPro" id="IPR058922">
    <property type="entry name" value="WHD_DRP"/>
</dbReference>
<gene>
    <name evidence="19 20" type="primary">LOC107804729</name>
</gene>
<evidence type="ECO:0000313" key="18">
    <source>
        <dbReference type="Proteomes" id="UP000790787"/>
    </source>
</evidence>
<dbReference type="GO" id="GO:0051607">
    <property type="term" value="P:defense response to virus"/>
    <property type="evidence" value="ECO:0007669"/>
    <property type="project" value="UniProtKB-ARBA"/>
</dbReference>
<dbReference type="InterPro" id="IPR038005">
    <property type="entry name" value="RX-like_CC"/>
</dbReference>
<dbReference type="RefSeq" id="XP_016484144.1">
    <property type="nucleotide sequence ID" value="XM_016628658.1"/>
</dbReference>
<protein>
    <submittedName>
        <fullName evidence="19 20">Late blight resistance protein R1-A-like isoform X1</fullName>
    </submittedName>
</protein>
<dbReference type="GO" id="GO:0043531">
    <property type="term" value="F:ADP binding"/>
    <property type="evidence" value="ECO:0007669"/>
    <property type="project" value="InterPro"/>
</dbReference>
<evidence type="ECO:0000256" key="8">
    <source>
        <dbReference type="ARBA" id="ARBA00022737"/>
    </source>
</evidence>
<dbReference type="GO" id="GO:0009626">
    <property type="term" value="P:plant-type hypersensitive response"/>
    <property type="evidence" value="ECO:0007669"/>
    <property type="project" value="UniProtKB-KW"/>
</dbReference>
<comment type="similarity">
    <text evidence="4">Belongs to the disease resistance NB-LRR family.</text>
</comment>
<dbReference type="SUPFAM" id="SSF52540">
    <property type="entry name" value="P-loop containing nucleoside triphosphate hydrolases"/>
    <property type="match status" value="1"/>
</dbReference>
<dbReference type="InterPro" id="IPR044974">
    <property type="entry name" value="Disease_R_plants"/>
</dbReference>
<evidence type="ECO:0000259" key="15">
    <source>
        <dbReference type="Pfam" id="PF12061"/>
    </source>
</evidence>
<dbReference type="SUPFAM" id="SSF52058">
    <property type="entry name" value="L domain-like"/>
    <property type="match status" value="1"/>
</dbReference>
<keyword evidence="13" id="KW-0472">Membrane</keyword>
<dbReference type="FunFam" id="3.40.50.300:FF:001091">
    <property type="entry name" value="Probable disease resistance protein At1g61300"/>
    <property type="match status" value="1"/>
</dbReference>
<reference key="1">
    <citation type="journal article" date="2014" name="Nat. Commun.">
        <title>The tobacco genome sequence and its comparison with those of tomato and potato.</title>
        <authorList>
            <person name="Sierro N."/>
            <person name="Battey J.N."/>
            <person name="Ouadi S."/>
            <person name="Bakaher N."/>
            <person name="Bovet L."/>
            <person name="Willig A."/>
            <person name="Goepfert S."/>
            <person name="Peitsch M.C."/>
            <person name="Ivanov N.V."/>
        </authorList>
    </citation>
    <scope>NUCLEOTIDE SEQUENCE [LARGE SCALE GENOMIC DNA]</scope>
    <source>
        <strain>cv. TN90</strain>
    </source>
</reference>
<evidence type="ECO:0000256" key="7">
    <source>
        <dbReference type="ARBA" id="ARBA00022667"/>
    </source>
</evidence>
<evidence type="ECO:0000256" key="5">
    <source>
        <dbReference type="ARBA" id="ARBA00022490"/>
    </source>
</evidence>
<keyword evidence="11" id="KW-0067">ATP-binding</keyword>
<dbReference type="Gene3D" id="3.40.50.300">
    <property type="entry name" value="P-loop containing nucleotide triphosphate hydrolases"/>
    <property type="match status" value="1"/>
</dbReference>
<dbReference type="Gene3D" id="3.80.10.10">
    <property type="entry name" value="Ribonuclease Inhibitor"/>
    <property type="match status" value="1"/>
</dbReference>
<dbReference type="GO" id="GO:0016020">
    <property type="term" value="C:membrane"/>
    <property type="evidence" value="ECO:0007669"/>
    <property type="project" value="UniProtKB-SubCell"/>
</dbReference>
<evidence type="ECO:0000256" key="9">
    <source>
        <dbReference type="ARBA" id="ARBA00022741"/>
    </source>
</evidence>
<keyword evidence="12" id="KW-0175">Coiled coil</keyword>
<accession>A0A1S4B5S2</accession>
<dbReference type="PANTHER" id="PTHR23155:SF1152">
    <property type="entry name" value="AAA+ ATPASE DOMAIN-CONTAINING PROTEIN"/>
    <property type="match status" value="1"/>
</dbReference>
<feature type="domain" description="NB-ARC" evidence="14">
    <location>
        <begin position="547"/>
        <end position="719"/>
    </location>
</feature>
<keyword evidence="8" id="KW-0677">Repeat</keyword>
<dbReference type="Proteomes" id="UP000790787">
    <property type="component" value="Chromosome 20"/>
</dbReference>
<evidence type="ECO:0000313" key="20">
    <source>
        <dbReference type="RefSeq" id="XP_016484144.1"/>
    </source>
</evidence>
<comment type="function">
    <text evidence="1">Confers resistance to late blight (Phytophthora infestans) races carrying the avirulence gene Avr1. Resistance proteins guard the plant against pathogens that contain an appropriate avirulence protein via an indirect interaction with this avirulence protein. That triggers a defense system including the hypersensitive response, which restricts the pathogen growth.</text>
</comment>
<dbReference type="Gene3D" id="1.20.5.4130">
    <property type="match status" value="1"/>
</dbReference>
<dbReference type="FunFam" id="1.10.10.10:FF:000322">
    <property type="entry name" value="Probable disease resistance protein At1g63360"/>
    <property type="match status" value="1"/>
</dbReference>
<dbReference type="AlphaFoldDB" id="A0A1S4B5S2"/>
<evidence type="ECO:0000256" key="13">
    <source>
        <dbReference type="ARBA" id="ARBA00023136"/>
    </source>
</evidence>
<dbReference type="GO" id="GO:0005737">
    <property type="term" value="C:cytoplasm"/>
    <property type="evidence" value="ECO:0007669"/>
    <property type="project" value="UniProtKB-SubCell"/>
</dbReference>
<dbReference type="InterPro" id="IPR002182">
    <property type="entry name" value="NB-ARC"/>
</dbReference>
<dbReference type="InterPro" id="IPR027417">
    <property type="entry name" value="P-loop_NTPase"/>
</dbReference>
<proteinExistence type="inferred from homology"/>
<evidence type="ECO:0000259" key="17">
    <source>
        <dbReference type="Pfam" id="PF23559"/>
    </source>
</evidence>
<dbReference type="InterPro" id="IPR036388">
    <property type="entry name" value="WH-like_DNA-bd_sf"/>
</dbReference>
<dbReference type="InterPro" id="IPR041118">
    <property type="entry name" value="Rx_N"/>
</dbReference>
<dbReference type="Gene3D" id="1.10.8.430">
    <property type="entry name" value="Helical domain of apoptotic protease-activating factors"/>
    <property type="match status" value="1"/>
</dbReference>
<dbReference type="InterPro" id="IPR042197">
    <property type="entry name" value="Apaf_helical"/>
</dbReference>
<dbReference type="InterPro" id="IPR032675">
    <property type="entry name" value="LRR_dom_sf"/>
</dbReference>
<dbReference type="PaxDb" id="4097-A0A1S4B5S2"/>
<feature type="domain" description="Disease resistance protein winged helix" evidence="17">
    <location>
        <begin position="799"/>
        <end position="868"/>
    </location>
</feature>
<feature type="domain" description="Disease resistance N-terminal" evidence="16">
    <location>
        <begin position="406"/>
        <end position="484"/>
    </location>
</feature>
<dbReference type="InterPro" id="IPR021929">
    <property type="entry name" value="R1A-like_N"/>
</dbReference>
<keyword evidence="5" id="KW-0963">Cytoplasm</keyword>
<dbReference type="GO" id="GO:0005524">
    <property type="term" value="F:ATP binding"/>
    <property type="evidence" value="ECO:0007669"/>
    <property type="project" value="UniProtKB-KW"/>
</dbReference>
<keyword evidence="6" id="KW-0433">Leucine-rich repeat</keyword>
<evidence type="ECO:0000256" key="2">
    <source>
        <dbReference type="ARBA" id="ARBA00004170"/>
    </source>
</evidence>
<dbReference type="KEGG" id="nta:107804729"/>
<dbReference type="OrthoDB" id="1256185at2759"/>
<evidence type="ECO:0000256" key="12">
    <source>
        <dbReference type="ARBA" id="ARBA00023054"/>
    </source>
</evidence>
<evidence type="ECO:0000259" key="16">
    <source>
        <dbReference type="Pfam" id="PF18052"/>
    </source>
</evidence>
<dbReference type="STRING" id="4097.A0A1S4B5S2"/>
<evidence type="ECO:0000256" key="6">
    <source>
        <dbReference type="ARBA" id="ARBA00022614"/>
    </source>
</evidence>
<keyword evidence="10" id="KW-0611">Plant defense</keyword>
<evidence type="ECO:0000256" key="4">
    <source>
        <dbReference type="ARBA" id="ARBA00008894"/>
    </source>
</evidence>
<dbReference type="GeneID" id="107804729"/>
<dbReference type="CDD" id="cd14798">
    <property type="entry name" value="RX-CC_like"/>
    <property type="match status" value="1"/>
</dbReference>
<evidence type="ECO:0000256" key="1">
    <source>
        <dbReference type="ARBA" id="ARBA00002074"/>
    </source>
</evidence>
<feature type="domain" description="Late blight resistance protein R1A-like N-terminal" evidence="15">
    <location>
        <begin position="88"/>
        <end position="392"/>
    </location>
</feature>
<keyword evidence="18" id="KW-1185">Reference proteome</keyword>
<evidence type="ECO:0000256" key="11">
    <source>
        <dbReference type="ARBA" id="ARBA00022840"/>
    </source>
</evidence>
<organism evidence="19">
    <name type="scientific">Nicotiana tabacum</name>
    <name type="common">Common tobacco</name>
    <dbReference type="NCBI Taxonomy" id="4097"/>
    <lineage>
        <taxon>Eukaryota</taxon>
        <taxon>Viridiplantae</taxon>
        <taxon>Streptophyta</taxon>
        <taxon>Embryophyta</taxon>
        <taxon>Tracheophyta</taxon>
        <taxon>Spermatophyta</taxon>
        <taxon>Magnoliopsida</taxon>
        <taxon>eudicotyledons</taxon>
        <taxon>Gunneridae</taxon>
        <taxon>Pentapetalae</taxon>
        <taxon>asterids</taxon>
        <taxon>lamiids</taxon>
        <taxon>Solanales</taxon>
        <taxon>Solanaceae</taxon>
        <taxon>Nicotianoideae</taxon>
        <taxon>Nicotianeae</taxon>
        <taxon>Nicotiana</taxon>
    </lineage>
</organism>
<dbReference type="SMR" id="A0A1S4B5S2"/>
<dbReference type="Gene3D" id="1.10.10.10">
    <property type="entry name" value="Winged helix-like DNA-binding domain superfamily/Winged helix DNA-binding domain"/>
    <property type="match status" value="1"/>
</dbReference>
<dbReference type="Pfam" id="PF12061">
    <property type="entry name" value="NB-LRR"/>
    <property type="match status" value="1"/>
</dbReference>
<evidence type="ECO:0000259" key="14">
    <source>
        <dbReference type="Pfam" id="PF00931"/>
    </source>
</evidence>
<dbReference type="Pfam" id="PF00931">
    <property type="entry name" value="NB-ARC"/>
    <property type="match status" value="1"/>
</dbReference>
<evidence type="ECO:0000313" key="19">
    <source>
        <dbReference type="RefSeq" id="XP_016484143.1"/>
    </source>
</evidence>
<reference evidence="19 20" key="2">
    <citation type="submission" date="2025-04" db="UniProtKB">
        <authorList>
            <consortium name="RefSeq"/>
        </authorList>
    </citation>
    <scope>IDENTIFICATION</scope>
</reference>
<dbReference type="Pfam" id="PF18052">
    <property type="entry name" value="Rx_N"/>
    <property type="match status" value="1"/>
</dbReference>
<keyword evidence="7" id="KW-0381">Hypersensitive response</keyword>
<name>A0A1S4B5S2_TOBAC</name>
<sequence length="1272" mass="147855">MSPNQYLSSLNGLFEHLQQLDNISREIFQFFMHQFKFLDIFLSLQSFKDEPDMLDISQKVQALFQDALVDFSELHLAEYFNFCIFKVQNKIWLIKMEIRAKYSFPKISSLPLISAKKNGSDIPKFVMDFMDTVVEILRDLVDDPCSSLLYVPETNEHVEDVLKELKLLRTFVCFVSERFIEPQSQHLANFFTHVLAVAGHASMLVWLYFSSYGYEDRDVAVLGEINVFLFLQMKFKPIQPSIRKIYIALLEVLKSRIQSGWCPNIQNHEHAADSEANFLETIQQDLAELPTNSNFSQSDALKDQLVILKEMLDILRADIIHVPIRDLEVLLRDIDTFIIDVGLVVYSLYKGEEEEKEVVAVGEVNPALVLDLLGNIQKIIITEKLMPIRKAFHSNYLPRIHGLGYVDFILKNLKEFQSRHLDSLASTTKLLQRIQKELESWQPFLESVAEEQHNDIDKIQRCATQLIGKAYEIEYLIDACICEKAPVWCLEHWFLDIVEDTILVKDEVTEIHEKKMVEDALINTVTTRTTSNLERSPRMNEEIVGFDDVVENLREQLVKGTKGRDVISIVGMPGLGKTTLAYRLYSDRLVVSHFDIRADCCVSQVYSRKNLLLAILRDVISENSEFREKKADELADLLRKALFSKRYLILVDDVWEASVWDDLICCFQDANNGSRIILTTRNHEIAEYAKFQSNPFSLRMFNNEESWKLLRKKVFGEESCPSLLMNIGRQIAEKCGQLPLSIALVAGVLAEVEKKEECWEQVANNLVPHIHNDSRAIIENSYQILPYHLRSCFLYFGAFLEDNVINVSKLIRLWISEGFVKGCEGKSLEDIAEGYLGNLIGRNLVMGTKRSFRGKIKACRIHDLLHDFCKVRAKEENLVQWMKWEQTANPSSNISCLEQLAHRMSIYGKWYRIGEWSTCWSRVGSIILLNDCLAFDIVSQIFYSFKFLKVLDLQFTTIDSFPTDLVYLRYFAAQTHKSLDISIITNCWNLETLILHNYGAMSLPLTLWNMVNLRNLHIFRCSFNIKYAKYSLENSKSLYGLRTFSAPYFSCVEDAELILRKTPNLRELKCTFLDEDVDKFRYYVLNFPTEIETLKIYCPYFCKLTIPFCISAPNLKNLTLERYCLHPQHLSTIALLQNLQVLKMKSIKFEKKVWEVSNGDFPELKVLKLQEIFCFEEWDVTDDEAFPKLERLVLRECEYLKEIPSAFGEISSLKYIEVRKCPESVDKSARDIREIQVEDYQNTGFEIFIRERRKYQLLLRKICETIKKQQSN</sequence>
<dbReference type="PRINTS" id="PR00364">
    <property type="entry name" value="DISEASERSIST"/>
</dbReference>
<evidence type="ECO:0000256" key="10">
    <source>
        <dbReference type="ARBA" id="ARBA00022821"/>
    </source>
</evidence>
<dbReference type="RefSeq" id="XP_016484143.1">
    <property type="nucleotide sequence ID" value="XM_016628657.1"/>
</dbReference>
<comment type="subcellular location">
    <subcellularLocation>
        <location evidence="3">Cytoplasm</location>
    </subcellularLocation>
    <subcellularLocation>
        <location evidence="2">Membrane</location>
        <topology evidence="2">Peripheral membrane protein</topology>
    </subcellularLocation>
</comment>
<dbReference type="PANTHER" id="PTHR23155">
    <property type="entry name" value="DISEASE RESISTANCE PROTEIN RP"/>
    <property type="match status" value="1"/>
</dbReference>